<dbReference type="NCBIfam" id="NF009855">
    <property type="entry name" value="PRK13321.1"/>
    <property type="match status" value="1"/>
</dbReference>
<dbReference type="GO" id="GO:0004594">
    <property type="term" value="F:pantothenate kinase activity"/>
    <property type="evidence" value="ECO:0007669"/>
    <property type="project" value="UniProtKB-UniRule"/>
</dbReference>
<comment type="subunit">
    <text evidence="5 16">Homodimer.</text>
</comment>
<dbReference type="Gene3D" id="3.30.420.40">
    <property type="match status" value="2"/>
</dbReference>
<dbReference type="CDD" id="cd24015">
    <property type="entry name" value="ASKHA_NBD_PanK-III"/>
    <property type="match status" value="1"/>
</dbReference>
<comment type="subcellular location">
    <subcellularLocation>
        <location evidence="3 16">Cytoplasm</location>
    </subcellularLocation>
</comment>
<dbReference type="EC" id="2.7.1.33" evidence="6 16"/>
<keyword evidence="7 16" id="KW-0963">Cytoplasm</keyword>
<gene>
    <name evidence="16" type="primary">coaX</name>
    <name evidence="17" type="ORF">CH371_15165</name>
</gene>
<dbReference type="PANTHER" id="PTHR34265">
    <property type="entry name" value="TYPE III PANTOTHENATE KINASE"/>
    <property type="match status" value="1"/>
</dbReference>
<evidence type="ECO:0000256" key="8">
    <source>
        <dbReference type="ARBA" id="ARBA00022679"/>
    </source>
</evidence>
<dbReference type="UniPathway" id="UPA00241">
    <property type="reaction ID" value="UER00352"/>
</dbReference>
<evidence type="ECO:0000256" key="1">
    <source>
        <dbReference type="ARBA" id="ARBA00001206"/>
    </source>
</evidence>
<dbReference type="Proteomes" id="UP000231912">
    <property type="component" value="Unassembled WGS sequence"/>
</dbReference>
<accession>A0A2M9Z8U3</accession>
<dbReference type="GO" id="GO:0005737">
    <property type="term" value="C:cytoplasm"/>
    <property type="evidence" value="ECO:0007669"/>
    <property type="project" value="UniProtKB-SubCell"/>
</dbReference>
<sequence>MILVIDIGNTNTVFGIYKPGSQEPIFHKRTVTRRDRTSDELGLYLKGFLREFEIDSAQIMGGIYASVVPQLNPIIERMIHDWFRINPIRVHYQMKLPFGIKYPRPFEIGADRLVNAAAVAKDHPGKSIIIDLGTATTFCVVDDVPNYLGGVIAPGLKGSMDALTRNTAQLPPIVFQAPSKILGDSTIESIQAGFFYGWIGLLEGIIREIRKEYGADYQVVGTGGLVTTIHAANPNIFDKIEPLLTLRGLQILYEENTR</sequence>
<evidence type="ECO:0000313" key="18">
    <source>
        <dbReference type="Proteomes" id="UP000231912"/>
    </source>
</evidence>
<dbReference type="GO" id="GO:0005524">
    <property type="term" value="F:ATP binding"/>
    <property type="evidence" value="ECO:0007669"/>
    <property type="project" value="UniProtKB-UniRule"/>
</dbReference>
<comment type="catalytic activity">
    <reaction evidence="1 16">
        <text>(R)-pantothenate + ATP = (R)-4'-phosphopantothenate + ADP + H(+)</text>
        <dbReference type="Rhea" id="RHEA:16373"/>
        <dbReference type="ChEBI" id="CHEBI:10986"/>
        <dbReference type="ChEBI" id="CHEBI:15378"/>
        <dbReference type="ChEBI" id="CHEBI:29032"/>
        <dbReference type="ChEBI" id="CHEBI:30616"/>
        <dbReference type="ChEBI" id="CHEBI:456216"/>
        <dbReference type="EC" id="2.7.1.33"/>
    </reaction>
</comment>
<dbReference type="Pfam" id="PF03309">
    <property type="entry name" value="Pan_kinase"/>
    <property type="match status" value="1"/>
</dbReference>
<dbReference type="InterPro" id="IPR043129">
    <property type="entry name" value="ATPase_NBD"/>
</dbReference>
<comment type="caution">
    <text evidence="17">The sequence shown here is derived from an EMBL/GenBank/DDBJ whole genome shotgun (WGS) entry which is preliminary data.</text>
</comment>
<feature type="binding site" evidence="16">
    <location>
        <position position="131"/>
    </location>
    <ligand>
        <name>K(+)</name>
        <dbReference type="ChEBI" id="CHEBI:29103"/>
    </ligand>
</feature>
<comment type="pathway">
    <text evidence="4 16">Cofactor biosynthesis; coenzyme A biosynthesis; CoA from (R)-pantothenate: step 1/5.</text>
</comment>
<protein>
    <recommendedName>
        <fullName evidence="15 16">Type III pantothenate kinase</fullName>
        <ecNumber evidence="6 16">2.7.1.33</ecNumber>
    </recommendedName>
    <alternativeName>
        <fullName evidence="16">PanK-III</fullName>
    </alternativeName>
    <alternativeName>
        <fullName evidence="16">Pantothenic acid kinase</fullName>
    </alternativeName>
</protein>
<dbReference type="PANTHER" id="PTHR34265:SF1">
    <property type="entry name" value="TYPE III PANTOTHENATE KINASE"/>
    <property type="match status" value="1"/>
</dbReference>
<comment type="cofactor">
    <cofactor evidence="16">
        <name>NH4(+)</name>
        <dbReference type="ChEBI" id="CHEBI:28938"/>
    </cofactor>
    <cofactor evidence="16">
        <name>K(+)</name>
        <dbReference type="ChEBI" id="CHEBI:29103"/>
    </cofactor>
    <text evidence="16">A monovalent cation. Ammonium or potassium.</text>
</comment>
<dbReference type="NCBIfam" id="TIGR00671">
    <property type="entry name" value="baf"/>
    <property type="match status" value="1"/>
</dbReference>
<evidence type="ECO:0000256" key="6">
    <source>
        <dbReference type="ARBA" id="ARBA00012102"/>
    </source>
</evidence>
<organism evidence="17 18">
    <name type="scientific">Leptospira wolffii</name>
    <dbReference type="NCBI Taxonomy" id="409998"/>
    <lineage>
        <taxon>Bacteria</taxon>
        <taxon>Pseudomonadati</taxon>
        <taxon>Spirochaetota</taxon>
        <taxon>Spirochaetia</taxon>
        <taxon>Leptospirales</taxon>
        <taxon>Leptospiraceae</taxon>
        <taxon>Leptospira</taxon>
    </lineage>
</organism>
<dbReference type="RefSeq" id="WP_100759650.1">
    <property type="nucleotide sequence ID" value="NZ_NPDT01000007.1"/>
</dbReference>
<evidence type="ECO:0000256" key="10">
    <source>
        <dbReference type="ARBA" id="ARBA00022777"/>
    </source>
</evidence>
<evidence type="ECO:0000256" key="9">
    <source>
        <dbReference type="ARBA" id="ARBA00022741"/>
    </source>
</evidence>
<keyword evidence="10 16" id="KW-0418">Kinase</keyword>
<dbReference type="GO" id="GO:0015937">
    <property type="term" value="P:coenzyme A biosynthetic process"/>
    <property type="evidence" value="ECO:0007669"/>
    <property type="project" value="UniProtKB-UniRule"/>
</dbReference>
<evidence type="ECO:0000256" key="5">
    <source>
        <dbReference type="ARBA" id="ARBA00011738"/>
    </source>
</evidence>
<evidence type="ECO:0000256" key="14">
    <source>
        <dbReference type="ARBA" id="ARBA00038036"/>
    </source>
</evidence>
<dbReference type="SUPFAM" id="SSF53067">
    <property type="entry name" value="Actin-like ATPase domain"/>
    <property type="match status" value="2"/>
</dbReference>
<keyword evidence="12 16" id="KW-0630">Potassium</keyword>
<feature type="binding site" evidence="16">
    <location>
        <position position="102"/>
    </location>
    <ligand>
        <name>substrate</name>
    </ligand>
</feature>
<dbReference type="GO" id="GO:0046872">
    <property type="term" value="F:metal ion binding"/>
    <property type="evidence" value="ECO:0007669"/>
    <property type="project" value="UniProtKB-KW"/>
</dbReference>
<feature type="active site" description="Proton acceptor" evidence="16">
    <location>
        <position position="111"/>
    </location>
</feature>
<name>A0A2M9Z8U3_9LEPT</name>
<keyword evidence="9 16" id="KW-0547">Nucleotide-binding</keyword>
<dbReference type="NCBIfam" id="NF009848">
    <property type="entry name" value="PRK13318.1-6"/>
    <property type="match status" value="1"/>
</dbReference>
<evidence type="ECO:0000313" key="17">
    <source>
        <dbReference type="EMBL" id="PJZ64851.1"/>
    </source>
</evidence>
<dbReference type="EMBL" id="NPDT01000007">
    <property type="protein sequence ID" value="PJZ64851.1"/>
    <property type="molecule type" value="Genomic_DNA"/>
</dbReference>
<feature type="binding site" evidence="16">
    <location>
        <position position="134"/>
    </location>
    <ligand>
        <name>ATP</name>
        <dbReference type="ChEBI" id="CHEBI:30616"/>
    </ligand>
</feature>
<dbReference type="HAMAP" id="MF_01274">
    <property type="entry name" value="Pantothen_kinase_3"/>
    <property type="match status" value="1"/>
</dbReference>
<evidence type="ECO:0000256" key="15">
    <source>
        <dbReference type="ARBA" id="ARBA00040883"/>
    </source>
</evidence>
<feature type="binding site" evidence="16">
    <location>
        <begin position="6"/>
        <end position="13"/>
    </location>
    <ligand>
        <name>ATP</name>
        <dbReference type="ChEBI" id="CHEBI:30616"/>
    </ligand>
</feature>
<proteinExistence type="inferred from homology"/>
<reference evidence="17 18" key="1">
    <citation type="submission" date="2017-07" db="EMBL/GenBank/DDBJ databases">
        <title>Leptospira spp. isolated from tropical soils.</title>
        <authorList>
            <person name="Thibeaux R."/>
            <person name="Iraola G."/>
            <person name="Ferres I."/>
            <person name="Bierque E."/>
            <person name="Girault D."/>
            <person name="Soupe-Gilbert M.-E."/>
            <person name="Picardeau M."/>
            <person name="Goarant C."/>
        </authorList>
    </citation>
    <scope>NUCLEOTIDE SEQUENCE [LARGE SCALE GENOMIC DNA]</scope>
    <source>
        <strain evidence="17 18">FH2-C-A2</strain>
    </source>
</reference>
<evidence type="ECO:0000256" key="12">
    <source>
        <dbReference type="ARBA" id="ARBA00022958"/>
    </source>
</evidence>
<evidence type="ECO:0000256" key="13">
    <source>
        <dbReference type="ARBA" id="ARBA00022993"/>
    </source>
</evidence>
<keyword evidence="11 16" id="KW-0067">ATP-binding</keyword>
<comment type="similarity">
    <text evidence="14 16">Belongs to the type III pantothenate kinase family.</text>
</comment>
<evidence type="ECO:0000256" key="3">
    <source>
        <dbReference type="ARBA" id="ARBA00004496"/>
    </source>
</evidence>
<comment type="cofactor">
    <cofactor evidence="2">
        <name>K(+)</name>
        <dbReference type="ChEBI" id="CHEBI:29103"/>
    </cofactor>
</comment>
<feature type="binding site" evidence="16">
    <location>
        <begin position="109"/>
        <end position="112"/>
    </location>
    <ligand>
        <name>substrate</name>
    </ligand>
</feature>
<keyword evidence="13 16" id="KW-0173">Coenzyme A biosynthesis</keyword>
<evidence type="ECO:0000256" key="16">
    <source>
        <dbReference type="HAMAP-Rule" id="MF_01274"/>
    </source>
</evidence>
<comment type="function">
    <text evidence="16">Catalyzes the phosphorylation of pantothenate (Pan), the first step in CoA biosynthesis.</text>
</comment>
<evidence type="ECO:0000256" key="7">
    <source>
        <dbReference type="ARBA" id="ARBA00022490"/>
    </source>
</evidence>
<dbReference type="InterPro" id="IPR004619">
    <property type="entry name" value="Type_III_PanK"/>
</dbReference>
<feature type="binding site" evidence="16">
    <location>
        <position position="186"/>
    </location>
    <ligand>
        <name>substrate</name>
    </ligand>
</feature>
<keyword evidence="16" id="KW-0479">Metal-binding</keyword>
<evidence type="ECO:0000256" key="4">
    <source>
        <dbReference type="ARBA" id="ARBA00005225"/>
    </source>
</evidence>
<keyword evidence="8 16" id="KW-0808">Transferase</keyword>
<dbReference type="AlphaFoldDB" id="A0A2M9Z8U3"/>
<evidence type="ECO:0000256" key="11">
    <source>
        <dbReference type="ARBA" id="ARBA00022840"/>
    </source>
</evidence>
<evidence type="ECO:0000256" key="2">
    <source>
        <dbReference type="ARBA" id="ARBA00001958"/>
    </source>
</evidence>